<evidence type="ECO:0000313" key="2">
    <source>
        <dbReference type="Proteomes" id="UP000322225"/>
    </source>
</evidence>
<keyword evidence="2" id="KW-1185">Reference proteome</keyword>
<name>A0A5M6BU16_9TREE</name>
<accession>A0A5M6BU16</accession>
<dbReference type="KEGG" id="ksn:43590585"/>
<reference evidence="1" key="2">
    <citation type="submission" date="2024-01" db="EMBL/GenBank/DDBJ databases">
        <title>Comparative genomics of Cryptococcus and Kwoniella reveals pathogenesis evolution and contrasting modes of karyotype evolution via chromosome fusion or intercentromeric recombination.</title>
        <authorList>
            <person name="Coelho M.A."/>
            <person name="David-Palma M."/>
            <person name="Shea T."/>
            <person name="Bowers K."/>
            <person name="McGinley-Smith S."/>
            <person name="Mohammad A.W."/>
            <person name="Gnirke A."/>
            <person name="Yurkov A.M."/>
            <person name="Nowrousian M."/>
            <person name="Sun S."/>
            <person name="Cuomo C.A."/>
            <person name="Heitman J."/>
        </authorList>
    </citation>
    <scope>NUCLEOTIDE SEQUENCE</scope>
    <source>
        <strain evidence="1">CBS 12478</strain>
    </source>
</reference>
<organism evidence="1 2">
    <name type="scientific">Kwoniella shandongensis</name>
    <dbReference type="NCBI Taxonomy" id="1734106"/>
    <lineage>
        <taxon>Eukaryota</taxon>
        <taxon>Fungi</taxon>
        <taxon>Dikarya</taxon>
        <taxon>Basidiomycota</taxon>
        <taxon>Agaricomycotina</taxon>
        <taxon>Tremellomycetes</taxon>
        <taxon>Tremellales</taxon>
        <taxon>Cryptococcaceae</taxon>
        <taxon>Kwoniella</taxon>
    </lineage>
</organism>
<proteinExistence type="predicted"/>
<sequence length="362" mass="41017">MSEHQRLPNDIVQQIARQLESDQAHHTLSNLVLTSKTNHHTLAPLLYRHINLTDHSGSRLFQAFKDIPKLEAYHLLRPLAALQDDVEEKGSFGVPSAVRWRYNLSLIQTMTVRMNDPTAIHEEISLYATLMVDTLDEVLIPNLKTIVAYPSPWRAPGAEYDYRPFSMELLLIASRPSAVCTTPQYREGGALHSYNDGLGRPIMNSEPASRAMKSINTLNFHRAIRMDYAYPGVKTMRVSLTPPVPVCTTFPEDRVCESIGHPFDCYDRECSFRILSEFTPWRHGEIENGSRRIILPGVKDGIREIDGLRIEEVNIMKSAFDNRFFIDEVSDSNETILGKFAFIEGKEAEAEPPCEACGLPIY</sequence>
<dbReference type="AlphaFoldDB" id="A0A5M6BU16"/>
<gene>
    <name evidence="1" type="ORF">CI109_101331</name>
</gene>
<evidence type="ECO:0000313" key="1">
    <source>
        <dbReference type="EMBL" id="WWD16899.1"/>
    </source>
</evidence>
<dbReference type="Proteomes" id="UP000322225">
    <property type="component" value="Chromosome 2"/>
</dbReference>
<dbReference type="EMBL" id="CP144052">
    <property type="protein sequence ID" value="WWD16899.1"/>
    <property type="molecule type" value="Genomic_DNA"/>
</dbReference>
<dbReference type="GeneID" id="43590585"/>
<reference evidence="1" key="1">
    <citation type="submission" date="2017-08" db="EMBL/GenBank/DDBJ databases">
        <authorList>
            <person name="Cuomo C."/>
            <person name="Billmyre B."/>
            <person name="Heitman J."/>
        </authorList>
    </citation>
    <scope>NUCLEOTIDE SEQUENCE</scope>
    <source>
        <strain evidence="1">CBS 12478</strain>
    </source>
</reference>
<protein>
    <submittedName>
        <fullName evidence="1">Uncharacterized protein</fullName>
    </submittedName>
</protein>
<dbReference type="RefSeq" id="XP_031859262.1">
    <property type="nucleotide sequence ID" value="XM_032006427.1"/>
</dbReference>